<feature type="domain" description="Tripartite ATP-independent periplasmic transporters DctQ component" evidence="9">
    <location>
        <begin position="50"/>
        <end position="179"/>
    </location>
</feature>
<feature type="transmembrane region" description="Helical" evidence="8">
    <location>
        <begin position="35"/>
        <end position="56"/>
    </location>
</feature>
<dbReference type="InterPro" id="IPR055348">
    <property type="entry name" value="DctQ"/>
</dbReference>
<evidence type="ECO:0000256" key="7">
    <source>
        <dbReference type="ARBA" id="ARBA00023136"/>
    </source>
</evidence>
<keyword evidence="6 8" id="KW-1133">Transmembrane helix</keyword>
<evidence type="ECO:0000256" key="2">
    <source>
        <dbReference type="ARBA" id="ARBA00022448"/>
    </source>
</evidence>
<proteinExistence type="predicted"/>
<evidence type="ECO:0000259" key="9">
    <source>
        <dbReference type="Pfam" id="PF04290"/>
    </source>
</evidence>
<feature type="transmembrane region" description="Helical" evidence="8">
    <location>
        <begin position="68"/>
        <end position="91"/>
    </location>
</feature>
<evidence type="ECO:0000256" key="3">
    <source>
        <dbReference type="ARBA" id="ARBA00022475"/>
    </source>
</evidence>
<feature type="transmembrane region" description="Helical" evidence="8">
    <location>
        <begin position="156"/>
        <end position="175"/>
    </location>
</feature>
<evidence type="ECO:0000256" key="8">
    <source>
        <dbReference type="SAM" id="Phobius"/>
    </source>
</evidence>
<dbReference type="AlphaFoldDB" id="A0A382RCR0"/>
<evidence type="ECO:0000256" key="6">
    <source>
        <dbReference type="ARBA" id="ARBA00022989"/>
    </source>
</evidence>
<evidence type="ECO:0000256" key="1">
    <source>
        <dbReference type="ARBA" id="ARBA00004429"/>
    </source>
</evidence>
<evidence type="ECO:0000256" key="4">
    <source>
        <dbReference type="ARBA" id="ARBA00022519"/>
    </source>
</evidence>
<comment type="subcellular location">
    <subcellularLocation>
        <location evidence="1">Cell inner membrane</location>
        <topology evidence="1">Multi-pass membrane protein</topology>
    </subcellularLocation>
</comment>
<dbReference type="EMBL" id="UINC01120762">
    <property type="protein sequence ID" value="SVC95446.1"/>
    <property type="molecule type" value="Genomic_DNA"/>
</dbReference>
<dbReference type="GO" id="GO:0005886">
    <property type="term" value="C:plasma membrane"/>
    <property type="evidence" value="ECO:0007669"/>
    <property type="project" value="UniProtKB-SubCell"/>
</dbReference>
<protein>
    <recommendedName>
        <fullName evidence="9">Tripartite ATP-independent periplasmic transporters DctQ component domain-containing protein</fullName>
    </recommendedName>
</protein>
<keyword evidence="4" id="KW-0997">Cell inner membrane</keyword>
<keyword evidence="7 8" id="KW-0472">Membrane</keyword>
<organism evidence="10">
    <name type="scientific">marine metagenome</name>
    <dbReference type="NCBI Taxonomy" id="408172"/>
    <lineage>
        <taxon>unclassified sequences</taxon>
        <taxon>metagenomes</taxon>
        <taxon>ecological metagenomes</taxon>
    </lineage>
</organism>
<evidence type="ECO:0000313" key="10">
    <source>
        <dbReference type="EMBL" id="SVC95446.1"/>
    </source>
</evidence>
<gene>
    <name evidence="10" type="ORF">METZ01_LOCUS348300</name>
</gene>
<keyword evidence="5 8" id="KW-0812">Transmembrane</keyword>
<keyword evidence="3" id="KW-1003">Cell membrane</keyword>
<keyword evidence="2" id="KW-0813">Transport</keyword>
<sequence length="195" mass="21592">PRPLTAPSVSKTRAIQVSRGQESFMVSLTRIFDRILLAGGILSGCVLIIIMLMVTVKVIFRYVLHEGLIGIDLLSGTLLVYMTFLGAAWVLKHEGHVVLDVILNQASPNSARWMRITSSLLGAAICFVVVVFGTWESINSFQRGILIPAEIEIPRVVNLWIIPVGCLLLCCQFLRRALCHYLSESNLTNDPNEDT</sequence>
<evidence type="ECO:0000256" key="5">
    <source>
        <dbReference type="ARBA" id="ARBA00022692"/>
    </source>
</evidence>
<feature type="non-terminal residue" evidence="10">
    <location>
        <position position="1"/>
    </location>
</feature>
<name>A0A382RCR0_9ZZZZ</name>
<dbReference type="InterPro" id="IPR007387">
    <property type="entry name" value="TRAP_DctQ"/>
</dbReference>
<feature type="transmembrane region" description="Helical" evidence="8">
    <location>
        <begin position="111"/>
        <end position="135"/>
    </location>
</feature>
<dbReference type="PANTHER" id="PTHR35011">
    <property type="entry name" value="2,3-DIKETO-L-GULONATE TRAP TRANSPORTER SMALL PERMEASE PROTEIN YIAM"/>
    <property type="match status" value="1"/>
</dbReference>
<accession>A0A382RCR0</accession>
<reference evidence="10" key="1">
    <citation type="submission" date="2018-05" db="EMBL/GenBank/DDBJ databases">
        <authorList>
            <person name="Lanie J.A."/>
            <person name="Ng W.-L."/>
            <person name="Kazmierczak K.M."/>
            <person name="Andrzejewski T.M."/>
            <person name="Davidsen T.M."/>
            <person name="Wayne K.J."/>
            <person name="Tettelin H."/>
            <person name="Glass J.I."/>
            <person name="Rusch D."/>
            <person name="Podicherti R."/>
            <person name="Tsui H.-C.T."/>
            <person name="Winkler M.E."/>
        </authorList>
    </citation>
    <scope>NUCLEOTIDE SEQUENCE</scope>
</reference>
<dbReference type="Pfam" id="PF04290">
    <property type="entry name" value="DctQ"/>
    <property type="match status" value="1"/>
</dbReference>